<dbReference type="EMBL" id="GG663741">
    <property type="protein sequence ID" value="EEH55952.1"/>
    <property type="molecule type" value="Genomic_DNA"/>
</dbReference>
<dbReference type="InterPro" id="IPR044520">
    <property type="entry name" value="ARF_GAP_AGD5/15"/>
</dbReference>
<evidence type="ECO:0000313" key="7">
    <source>
        <dbReference type="EMBL" id="EEH55952.1"/>
    </source>
</evidence>
<dbReference type="InterPro" id="IPR001164">
    <property type="entry name" value="ArfGAP_dom"/>
</dbReference>
<keyword evidence="3 5" id="KW-0863">Zinc-finger</keyword>
<evidence type="ECO:0000259" key="6">
    <source>
        <dbReference type="PROSITE" id="PS50115"/>
    </source>
</evidence>
<dbReference type="Gene3D" id="1.10.220.150">
    <property type="entry name" value="Arf GTPase activating protein"/>
    <property type="match status" value="1"/>
</dbReference>
<dbReference type="KEGG" id="mpp:MICPUCDRAFT_18341"/>
<dbReference type="InterPro" id="IPR037278">
    <property type="entry name" value="ARFGAP/RecO"/>
</dbReference>
<evidence type="ECO:0000256" key="4">
    <source>
        <dbReference type="ARBA" id="ARBA00022833"/>
    </source>
</evidence>
<dbReference type="RefSeq" id="XP_003060000.1">
    <property type="nucleotide sequence ID" value="XM_003059954.1"/>
</dbReference>
<dbReference type="InterPro" id="IPR038508">
    <property type="entry name" value="ArfGAP_dom_sf"/>
</dbReference>
<dbReference type="OMA" id="TENNMEM"/>
<keyword evidence="8" id="KW-1185">Reference proteome</keyword>
<evidence type="ECO:0000256" key="1">
    <source>
        <dbReference type="ARBA" id="ARBA00022468"/>
    </source>
</evidence>
<dbReference type="STRING" id="564608.C1MWY0"/>
<dbReference type="GeneID" id="9685164"/>
<dbReference type="Proteomes" id="UP000001876">
    <property type="component" value="Unassembled WGS sequence"/>
</dbReference>
<proteinExistence type="predicted"/>
<accession>C1MWY0</accession>
<dbReference type="SUPFAM" id="SSF57863">
    <property type="entry name" value="ArfGap/RecO-like zinc finger"/>
    <property type="match status" value="1"/>
</dbReference>
<dbReference type="PROSITE" id="PS50115">
    <property type="entry name" value="ARFGAP"/>
    <property type="match status" value="1"/>
</dbReference>
<reference evidence="7 8" key="1">
    <citation type="journal article" date="2009" name="Science">
        <title>Green evolution and dynamic adaptations revealed by genomes of the marine picoeukaryotes Micromonas.</title>
        <authorList>
            <person name="Worden A.Z."/>
            <person name="Lee J.H."/>
            <person name="Mock T."/>
            <person name="Rouze P."/>
            <person name="Simmons M.P."/>
            <person name="Aerts A.L."/>
            <person name="Allen A.E."/>
            <person name="Cuvelier M.L."/>
            <person name="Derelle E."/>
            <person name="Everett M.V."/>
            <person name="Foulon E."/>
            <person name="Grimwood J."/>
            <person name="Gundlach H."/>
            <person name="Henrissat B."/>
            <person name="Napoli C."/>
            <person name="McDonald S.M."/>
            <person name="Parker M.S."/>
            <person name="Rombauts S."/>
            <person name="Salamov A."/>
            <person name="Von Dassow P."/>
            <person name="Badger J.H."/>
            <person name="Coutinho P.M."/>
            <person name="Demir E."/>
            <person name="Dubchak I."/>
            <person name="Gentemann C."/>
            <person name="Eikrem W."/>
            <person name="Gready J.E."/>
            <person name="John U."/>
            <person name="Lanier W."/>
            <person name="Lindquist E.A."/>
            <person name="Lucas S."/>
            <person name="Mayer K.F."/>
            <person name="Moreau H."/>
            <person name="Not F."/>
            <person name="Otillar R."/>
            <person name="Panaud O."/>
            <person name="Pangilinan J."/>
            <person name="Paulsen I."/>
            <person name="Piegu B."/>
            <person name="Poliakov A."/>
            <person name="Robbens S."/>
            <person name="Schmutz J."/>
            <person name="Toulza E."/>
            <person name="Wyss T."/>
            <person name="Zelensky A."/>
            <person name="Zhou K."/>
            <person name="Armbrust E.V."/>
            <person name="Bhattacharya D."/>
            <person name="Goodenough U.W."/>
            <person name="Van de Peer Y."/>
            <person name="Grigoriev I.V."/>
        </authorList>
    </citation>
    <scope>NUCLEOTIDE SEQUENCE [LARGE SCALE GENOMIC DNA]</scope>
    <source>
        <strain evidence="7 8">CCMP1545</strain>
    </source>
</reference>
<dbReference type="CDD" id="cd08204">
    <property type="entry name" value="ArfGap"/>
    <property type="match status" value="1"/>
</dbReference>
<dbReference type="SMART" id="SM00105">
    <property type="entry name" value="ArfGap"/>
    <property type="match status" value="1"/>
</dbReference>
<keyword evidence="4" id="KW-0862">Zinc</keyword>
<name>C1MWY0_MICPC</name>
<dbReference type="eggNOG" id="KOG0703">
    <property type="taxonomic scope" value="Eukaryota"/>
</dbReference>
<dbReference type="PANTHER" id="PTHR46419">
    <property type="entry name" value="ADP-RIBOSYLATION FACTOR GTPASE-ACTIVATING PROTEIN AGD5"/>
    <property type="match status" value="1"/>
</dbReference>
<dbReference type="PRINTS" id="PR00405">
    <property type="entry name" value="REVINTRACTNG"/>
</dbReference>
<evidence type="ECO:0000256" key="5">
    <source>
        <dbReference type="PROSITE-ProRule" id="PRU00288"/>
    </source>
</evidence>
<keyword evidence="2" id="KW-0479">Metal-binding</keyword>
<sequence>MAAERAHEALMKRLNACLKRPENILCVDCPMRLPRWASLNLGVFMCTNCSGIHRGLGVHISRVRSTQLDKWTEDQVAFMEKMGNERANAYWEKNIPPGAKPKTSDLPTVERFIRAKYERRAYADR</sequence>
<feature type="domain" description="Arf-GAP" evidence="6">
    <location>
        <begin position="8"/>
        <end position="125"/>
    </location>
</feature>
<dbReference type="PANTHER" id="PTHR46419:SF2">
    <property type="entry name" value="ADP-RIBOSYLATION FACTOR GTPASE-ACTIVATING PROTEIN AGD5"/>
    <property type="match status" value="1"/>
</dbReference>
<dbReference type="AlphaFoldDB" id="C1MWY0"/>
<evidence type="ECO:0000313" key="8">
    <source>
        <dbReference type="Proteomes" id="UP000001876"/>
    </source>
</evidence>
<keyword evidence="1" id="KW-0343">GTPase activation</keyword>
<feature type="non-terminal residue" evidence="7">
    <location>
        <position position="125"/>
    </location>
</feature>
<dbReference type="FunFam" id="1.10.220.150:FF:000009">
    <property type="entry name" value="stromal membrane-associated protein 1 isoform X1"/>
    <property type="match status" value="1"/>
</dbReference>
<organism evidence="8">
    <name type="scientific">Micromonas pusilla (strain CCMP1545)</name>
    <name type="common">Picoplanktonic green alga</name>
    <dbReference type="NCBI Taxonomy" id="564608"/>
    <lineage>
        <taxon>Eukaryota</taxon>
        <taxon>Viridiplantae</taxon>
        <taxon>Chlorophyta</taxon>
        <taxon>Mamiellophyceae</taxon>
        <taxon>Mamiellales</taxon>
        <taxon>Mamiellaceae</taxon>
        <taxon>Micromonas</taxon>
    </lineage>
</organism>
<dbReference type="Pfam" id="PF01412">
    <property type="entry name" value="ArfGap"/>
    <property type="match status" value="1"/>
</dbReference>
<evidence type="ECO:0000256" key="2">
    <source>
        <dbReference type="ARBA" id="ARBA00022723"/>
    </source>
</evidence>
<gene>
    <name evidence="7" type="ORF">MICPUCDRAFT_18341</name>
</gene>
<dbReference type="GO" id="GO:0008270">
    <property type="term" value="F:zinc ion binding"/>
    <property type="evidence" value="ECO:0007669"/>
    <property type="project" value="UniProtKB-KW"/>
</dbReference>
<dbReference type="OrthoDB" id="10266696at2759"/>
<dbReference type="GO" id="GO:0005096">
    <property type="term" value="F:GTPase activator activity"/>
    <property type="evidence" value="ECO:0007669"/>
    <property type="project" value="UniProtKB-KW"/>
</dbReference>
<evidence type="ECO:0000256" key="3">
    <source>
        <dbReference type="ARBA" id="ARBA00022771"/>
    </source>
</evidence>
<protein>
    <submittedName>
        <fullName evidence="7">Predicted protein</fullName>
    </submittedName>
</protein>